<organism evidence="1 2">
    <name type="scientific">Phocaeicola vulgatus str. 3975 RP4</name>
    <dbReference type="NCBI Taxonomy" id="1339352"/>
    <lineage>
        <taxon>Bacteria</taxon>
        <taxon>Pseudomonadati</taxon>
        <taxon>Bacteroidota</taxon>
        <taxon>Bacteroidia</taxon>
        <taxon>Bacteroidales</taxon>
        <taxon>Bacteroidaceae</taxon>
        <taxon>Phocaeicola</taxon>
    </lineage>
</organism>
<dbReference type="Proteomes" id="UP000027661">
    <property type="component" value="Unassembled WGS sequence"/>
</dbReference>
<proteinExistence type="predicted"/>
<dbReference type="AlphaFoldDB" id="A0A069SBJ8"/>
<gene>
    <name evidence="1" type="ORF">M099_3133</name>
</gene>
<reference evidence="1 2" key="1">
    <citation type="submission" date="2014-04" db="EMBL/GenBank/DDBJ databases">
        <authorList>
            <person name="Sears C."/>
            <person name="Carroll K."/>
            <person name="Sack B.R."/>
            <person name="Qadri F."/>
            <person name="Myers L.L."/>
            <person name="Chung G.-T."/>
            <person name="Escheverria P."/>
            <person name="Fraser C.M."/>
            <person name="Sadzewicz L."/>
            <person name="Shefchek K.A."/>
            <person name="Tallon L."/>
            <person name="Das S.P."/>
            <person name="Daugherty S."/>
            <person name="Mongodin E.F."/>
        </authorList>
    </citation>
    <scope>NUCLEOTIDE SEQUENCE [LARGE SCALE GENOMIC DNA]</scope>
    <source>
        <strain evidence="1 2">3975 RP4</strain>
    </source>
</reference>
<evidence type="ECO:0000313" key="1">
    <source>
        <dbReference type="EMBL" id="KDS50831.1"/>
    </source>
</evidence>
<comment type="caution">
    <text evidence="1">The sequence shown here is derived from an EMBL/GenBank/DDBJ whole genome shotgun (WGS) entry which is preliminary data.</text>
</comment>
<dbReference type="EMBL" id="JNHM01000065">
    <property type="protein sequence ID" value="KDS50831.1"/>
    <property type="molecule type" value="Genomic_DNA"/>
</dbReference>
<evidence type="ECO:0008006" key="3">
    <source>
        <dbReference type="Google" id="ProtNLM"/>
    </source>
</evidence>
<sequence>MSLYKVRQSWLYTTAKRNRIPICRIAGKNYYNKKHVDEFFGMAVDMESITDWLLTEKAEEQFAMHPPPLYVLYPVPSVTQIHNRLTPEQLLPYIIGHSALFVRQSAPKVSDKVP</sequence>
<evidence type="ECO:0000313" key="2">
    <source>
        <dbReference type="Proteomes" id="UP000027661"/>
    </source>
</evidence>
<accession>A0A069SBJ8</accession>
<protein>
    <recommendedName>
        <fullName evidence="3">DNA-binding protein</fullName>
    </recommendedName>
</protein>
<name>A0A069SBJ8_PHOVU</name>